<dbReference type="PANTHER" id="PTHR48100:SF33">
    <property type="entry name" value="PEPTIDASE S54 RHOMBOID DOMAIN-CONTAINING PROTEIN"/>
    <property type="match status" value="1"/>
</dbReference>
<evidence type="ECO:0000256" key="1">
    <source>
        <dbReference type="ARBA" id="ARBA00038362"/>
    </source>
</evidence>
<gene>
    <name evidence="2" type="ORF">TSPGSL018_4304</name>
</gene>
<dbReference type="AlphaFoldDB" id="A0A061SJ00"/>
<dbReference type="Pfam" id="PF00300">
    <property type="entry name" value="His_Phos_1"/>
    <property type="match status" value="1"/>
</dbReference>
<dbReference type="SMART" id="SM00855">
    <property type="entry name" value="PGAM"/>
    <property type="match status" value="1"/>
</dbReference>
<dbReference type="SUPFAM" id="SSF53254">
    <property type="entry name" value="Phosphoglycerate mutase-like"/>
    <property type="match status" value="1"/>
</dbReference>
<sequence>MELLKAVALFSLSFLSVLWVTSFTSPRSAAVLRKLYLFTYGFLTMLFSTDKRWSKPRLDPEVVKDTKPADKKLLVFIRHGESDWNEVFNRGFGPTFFVRLVKAIYREMLLLVTSDSVFIDSSLSPLGVAQARDLLSFLDQPATPADNADLHALLRGENSVTSSVVVSSNLRRALATAAIGLQPRLKETKERVLISSDLQEISFNLDANALAPPLEVPDLHAIAPEMWASFQPSELFDPGLNSGNKPIFGNGLQRMHNFCEFVFSREEDAVIAVGHSLYFRSFFRTFLPFGSDHEAKRRKMANAGQHLCCLRRLRQVGAAAGLRAGGSDTPLRRRLPPPRLRQYLAALLGRS</sequence>
<dbReference type="GO" id="GO:0005829">
    <property type="term" value="C:cytosol"/>
    <property type="evidence" value="ECO:0007669"/>
    <property type="project" value="TreeGrafter"/>
</dbReference>
<name>A0A061SJ00_9CHLO</name>
<dbReference type="EMBL" id="GBEZ01001985">
    <property type="protein sequence ID" value="JAC83034.1"/>
    <property type="molecule type" value="Transcribed_RNA"/>
</dbReference>
<feature type="non-terminal residue" evidence="2">
    <location>
        <position position="351"/>
    </location>
</feature>
<organism evidence="2">
    <name type="scientific">Tetraselmis sp. GSL018</name>
    <dbReference type="NCBI Taxonomy" id="582737"/>
    <lineage>
        <taxon>Eukaryota</taxon>
        <taxon>Viridiplantae</taxon>
        <taxon>Chlorophyta</taxon>
        <taxon>core chlorophytes</taxon>
        <taxon>Chlorodendrophyceae</taxon>
        <taxon>Chlorodendrales</taxon>
        <taxon>Chlorodendraceae</taxon>
        <taxon>Tetraselmis</taxon>
    </lineage>
</organism>
<dbReference type="InterPro" id="IPR013078">
    <property type="entry name" value="His_Pase_superF_clade-1"/>
</dbReference>
<reference evidence="2" key="1">
    <citation type="submission" date="2014-05" db="EMBL/GenBank/DDBJ databases">
        <title>The transcriptome of the halophilic microalga Tetraselmis sp. GSL018 isolated from the Great Salt Lake, Utah.</title>
        <authorList>
            <person name="Jinkerson R.E."/>
            <person name="D'Adamo S."/>
            <person name="Posewitz M.C."/>
        </authorList>
    </citation>
    <scope>NUCLEOTIDE SEQUENCE</scope>
    <source>
        <strain evidence="2">GSL018</strain>
    </source>
</reference>
<accession>A0A061SJ00</accession>
<dbReference type="Gene3D" id="3.40.50.1240">
    <property type="entry name" value="Phosphoglycerate mutase-like"/>
    <property type="match status" value="1"/>
</dbReference>
<dbReference type="InterPro" id="IPR050275">
    <property type="entry name" value="PGM_Phosphatase"/>
</dbReference>
<proteinExistence type="inferred from homology"/>
<dbReference type="PANTHER" id="PTHR48100">
    <property type="entry name" value="BROAD-SPECIFICITY PHOSPHATASE YOR283W-RELATED"/>
    <property type="match status" value="1"/>
</dbReference>
<dbReference type="InterPro" id="IPR029033">
    <property type="entry name" value="His_PPase_superfam"/>
</dbReference>
<protein>
    <submittedName>
        <fullName evidence="2">Uncharacterized protein</fullName>
    </submittedName>
</protein>
<evidence type="ECO:0000313" key="2">
    <source>
        <dbReference type="EMBL" id="JAC83034.1"/>
    </source>
</evidence>
<comment type="similarity">
    <text evidence="1">Belongs to the phosphoglycerate mutase family.</text>
</comment>
<dbReference type="GO" id="GO:0016791">
    <property type="term" value="F:phosphatase activity"/>
    <property type="evidence" value="ECO:0007669"/>
    <property type="project" value="TreeGrafter"/>
</dbReference>